<protein>
    <recommendedName>
        <fullName evidence="7">Ubiquitin-like protease family profile domain-containing protein</fullName>
    </recommendedName>
</protein>
<organism evidence="8 9">
    <name type="scientific">Acer saccharum</name>
    <name type="common">Sugar maple</name>
    <dbReference type="NCBI Taxonomy" id="4024"/>
    <lineage>
        <taxon>Eukaryota</taxon>
        <taxon>Viridiplantae</taxon>
        <taxon>Streptophyta</taxon>
        <taxon>Embryophyta</taxon>
        <taxon>Tracheophyta</taxon>
        <taxon>Spermatophyta</taxon>
        <taxon>Magnoliopsida</taxon>
        <taxon>eudicotyledons</taxon>
        <taxon>Gunneridae</taxon>
        <taxon>Pentapetalae</taxon>
        <taxon>rosids</taxon>
        <taxon>malvids</taxon>
        <taxon>Sapindales</taxon>
        <taxon>Sapindaceae</taxon>
        <taxon>Hippocastanoideae</taxon>
        <taxon>Acereae</taxon>
        <taxon>Acer</taxon>
    </lineage>
</organism>
<evidence type="ECO:0000256" key="3">
    <source>
        <dbReference type="ARBA" id="ARBA00022801"/>
    </source>
</evidence>
<name>A0AA39TCQ5_ACESA</name>
<reference evidence="8" key="2">
    <citation type="submission" date="2023-06" db="EMBL/GenBank/DDBJ databases">
        <authorList>
            <person name="Swenson N.G."/>
            <person name="Wegrzyn J.L."/>
            <person name="Mcevoy S.L."/>
        </authorList>
    </citation>
    <scope>NUCLEOTIDE SEQUENCE</scope>
    <source>
        <strain evidence="8">NS2018</strain>
        <tissue evidence="8">Leaf</tissue>
    </source>
</reference>
<dbReference type="GO" id="GO:0016926">
    <property type="term" value="P:protein desumoylation"/>
    <property type="evidence" value="ECO:0007669"/>
    <property type="project" value="TreeGrafter"/>
</dbReference>
<comment type="caution">
    <text evidence="8">The sequence shown here is derived from an EMBL/GenBank/DDBJ whole genome shotgun (WGS) entry which is preliminary data.</text>
</comment>
<feature type="transmembrane region" description="Helical" evidence="6">
    <location>
        <begin position="605"/>
        <end position="627"/>
    </location>
</feature>
<dbReference type="PANTHER" id="PTHR12606:SF136">
    <property type="entry name" value="ULP1 PROTEASE FAMILY PROTEIN"/>
    <property type="match status" value="1"/>
</dbReference>
<evidence type="ECO:0000259" key="7">
    <source>
        <dbReference type="PROSITE" id="PS50600"/>
    </source>
</evidence>
<feature type="domain" description="Ubiquitin-like protease family profile" evidence="7">
    <location>
        <begin position="559"/>
        <end position="718"/>
    </location>
</feature>
<feature type="compositionally biased region" description="Basic and acidic residues" evidence="5">
    <location>
        <begin position="234"/>
        <end position="244"/>
    </location>
</feature>
<keyword evidence="6" id="KW-0812">Transmembrane</keyword>
<dbReference type="Proteomes" id="UP001168877">
    <property type="component" value="Unassembled WGS sequence"/>
</dbReference>
<evidence type="ECO:0000313" key="8">
    <source>
        <dbReference type="EMBL" id="KAK0605243.1"/>
    </source>
</evidence>
<dbReference type="SUPFAM" id="SSF54001">
    <property type="entry name" value="Cysteine proteinases"/>
    <property type="match status" value="1"/>
</dbReference>
<feature type="compositionally biased region" description="Polar residues" evidence="5">
    <location>
        <begin position="291"/>
        <end position="348"/>
    </location>
</feature>
<keyword evidence="2" id="KW-0645">Protease</keyword>
<feature type="compositionally biased region" description="Low complexity" evidence="5">
    <location>
        <begin position="391"/>
        <end position="405"/>
    </location>
</feature>
<evidence type="ECO:0000313" key="9">
    <source>
        <dbReference type="Proteomes" id="UP001168877"/>
    </source>
</evidence>
<keyword evidence="6" id="KW-0472">Membrane</keyword>
<dbReference type="InterPro" id="IPR038765">
    <property type="entry name" value="Papain-like_cys_pep_sf"/>
</dbReference>
<dbReference type="GO" id="GO:0006508">
    <property type="term" value="P:proteolysis"/>
    <property type="evidence" value="ECO:0007669"/>
    <property type="project" value="UniProtKB-KW"/>
</dbReference>
<dbReference type="Pfam" id="PF02902">
    <property type="entry name" value="Peptidase_C48"/>
    <property type="match status" value="1"/>
</dbReference>
<dbReference type="InterPro" id="IPR003653">
    <property type="entry name" value="Peptidase_C48_C"/>
</dbReference>
<evidence type="ECO:0000256" key="5">
    <source>
        <dbReference type="SAM" id="MobiDB-lite"/>
    </source>
</evidence>
<reference evidence="8" key="1">
    <citation type="journal article" date="2022" name="Plant J.">
        <title>Strategies of tolerance reflected in two North American maple genomes.</title>
        <authorList>
            <person name="McEvoy S.L."/>
            <person name="Sezen U.U."/>
            <person name="Trouern-Trend A."/>
            <person name="McMahon S.M."/>
            <person name="Schaberg P.G."/>
            <person name="Yang J."/>
            <person name="Wegrzyn J.L."/>
            <person name="Swenson N.G."/>
        </authorList>
    </citation>
    <scope>NUCLEOTIDE SEQUENCE</scope>
    <source>
        <strain evidence="8">NS2018</strain>
    </source>
</reference>
<evidence type="ECO:0000256" key="2">
    <source>
        <dbReference type="ARBA" id="ARBA00022670"/>
    </source>
</evidence>
<sequence length="752" mass="84120">MAENEDLEQNQNVTENVNVPEAENQPQNVNVAENVAETDNLAVFWAMEAIPSMRRKLGNRFANHGCPRFKNWEFIKWGSTMSQTWLEKEADGTLTGLAEIWLTRREEKEDYWRGIDDDISKGPQFVPLKGFVGKEDRAKPSSKQLHKNKRKQYHGPDDPIKRRRNFFNASPYMRTTRHVRDRPNLSTPPLDETHSPLRHPSSGGTQTGLLSSDDNHRTSSPTCQRQPQPPPPPVDRRQQSKRSEAATQGLDAAHTEGSTHIETAPADPTHTKTPPEAPTDPKTALADPTHTETPLVSLTHTETAPTDPTHTETPLVSLTHTRTCLGSPAQTKSPPTSPAQTETPTTSPADPKTAPVDPTHTKTPPEAPTDPKIAPVDPTHTETTPQTASVDPKTAPADPTDTETPLVSLTHTEKAPTIPTHTGTTPKALADPTQNETAAASPAHIETAPTHTETDDIHTPLPPSHNVHTPPPPSKRTQHEPDVTESGLPDESTSNRGNPRAGLPPSDPTEIARERWVSKWLRSPYTDPSRPTKEMKVNRKYNAFVNDPNLLFRYIGIEASISQSFFRELEDPTEWLGIEHMDAYINLLCKRKNDPMEKKQFKRKIAVIDCAFFVIVPCFVGGSHWVFSVVHLHNWNITIYDSNAHLLPNNPKYRQEQVLPLRRLFPLICKKSGYYDDSKRKKQDLTCMKAMRLALYQFPCQVDGSSCGAFMLKGIEYVKIGKEPNFDFVQQDIPAFRKQAARDIFANSMEIE</sequence>
<dbReference type="Gene3D" id="3.40.395.10">
    <property type="entry name" value="Adenoviral Proteinase, Chain A"/>
    <property type="match status" value="1"/>
</dbReference>
<dbReference type="AlphaFoldDB" id="A0AA39TCQ5"/>
<keyword evidence="9" id="KW-1185">Reference proteome</keyword>
<dbReference type="GO" id="GO:0016929">
    <property type="term" value="F:deSUMOylase activity"/>
    <property type="evidence" value="ECO:0007669"/>
    <property type="project" value="TreeGrafter"/>
</dbReference>
<dbReference type="PROSITE" id="PS50600">
    <property type="entry name" value="ULP_PROTEASE"/>
    <property type="match status" value="1"/>
</dbReference>
<evidence type="ECO:0000256" key="1">
    <source>
        <dbReference type="ARBA" id="ARBA00005234"/>
    </source>
</evidence>
<feature type="compositionally biased region" description="Low complexity" evidence="5">
    <location>
        <begin position="9"/>
        <end position="19"/>
    </location>
</feature>
<keyword evidence="3" id="KW-0378">Hydrolase</keyword>
<proteinExistence type="inferred from homology"/>
<accession>A0AA39TCQ5</accession>
<feature type="region of interest" description="Disordered" evidence="5">
    <location>
        <begin position="1"/>
        <end position="29"/>
    </location>
</feature>
<dbReference type="GO" id="GO:0005634">
    <property type="term" value="C:nucleus"/>
    <property type="evidence" value="ECO:0007669"/>
    <property type="project" value="TreeGrafter"/>
</dbReference>
<feature type="compositionally biased region" description="Low complexity" evidence="5">
    <location>
        <begin position="201"/>
        <end position="212"/>
    </location>
</feature>
<keyword evidence="6" id="KW-1133">Transmembrane helix</keyword>
<gene>
    <name evidence="8" type="ORF">LWI29_024515</name>
</gene>
<feature type="region of interest" description="Disordered" evidence="5">
    <location>
        <begin position="124"/>
        <end position="511"/>
    </location>
</feature>
<feature type="compositionally biased region" description="Basic residues" evidence="5">
    <location>
        <begin position="144"/>
        <end position="153"/>
    </location>
</feature>
<dbReference type="EMBL" id="JAUESC010000002">
    <property type="protein sequence ID" value="KAK0605243.1"/>
    <property type="molecule type" value="Genomic_DNA"/>
</dbReference>
<comment type="similarity">
    <text evidence="1">Belongs to the peptidase C48 family.</text>
</comment>
<dbReference type="PANTHER" id="PTHR12606">
    <property type="entry name" value="SENTRIN/SUMO-SPECIFIC PROTEASE"/>
    <property type="match status" value="1"/>
</dbReference>
<keyword evidence="4" id="KW-0788">Thiol protease</keyword>
<evidence type="ECO:0000256" key="6">
    <source>
        <dbReference type="SAM" id="Phobius"/>
    </source>
</evidence>
<evidence type="ECO:0000256" key="4">
    <source>
        <dbReference type="ARBA" id="ARBA00022807"/>
    </source>
</evidence>